<dbReference type="EMBL" id="JAVHNS010000010">
    <property type="protein sequence ID" value="KAK6342153.1"/>
    <property type="molecule type" value="Genomic_DNA"/>
</dbReference>
<feature type="compositionally biased region" description="Acidic residues" evidence="1">
    <location>
        <begin position="78"/>
        <end position="87"/>
    </location>
</feature>
<evidence type="ECO:0000259" key="2">
    <source>
        <dbReference type="Pfam" id="PF24852"/>
    </source>
</evidence>
<feature type="compositionally biased region" description="Low complexity" evidence="1">
    <location>
        <begin position="141"/>
        <end position="151"/>
    </location>
</feature>
<feature type="compositionally biased region" description="Basic residues" evidence="1">
    <location>
        <begin position="205"/>
        <end position="215"/>
    </location>
</feature>
<feature type="compositionally biased region" description="Basic residues" evidence="1">
    <location>
        <begin position="277"/>
        <end position="288"/>
    </location>
</feature>
<evidence type="ECO:0000256" key="1">
    <source>
        <dbReference type="SAM" id="MobiDB-lite"/>
    </source>
</evidence>
<feature type="region of interest" description="Disordered" evidence="1">
    <location>
        <begin position="77"/>
        <end position="331"/>
    </location>
</feature>
<reference evidence="3 4" key="1">
    <citation type="submission" date="2019-10" db="EMBL/GenBank/DDBJ databases">
        <authorList>
            <person name="Palmer J.M."/>
        </authorList>
    </citation>
    <scope>NUCLEOTIDE SEQUENCE [LARGE SCALE GENOMIC DNA]</scope>
    <source>
        <strain evidence="3 4">TWF730</strain>
    </source>
</reference>
<feature type="compositionally biased region" description="Basic residues" evidence="1">
    <location>
        <begin position="113"/>
        <end position="124"/>
    </location>
</feature>
<keyword evidence="4" id="KW-1185">Reference proteome</keyword>
<dbReference type="InterPro" id="IPR056143">
    <property type="entry name" value="DUF7726"/>
</dbReference>
<dbReference type="Proteomes" id="UP001373714">
    <property type="component" value="Unassembled WGS sequence"/>
</dbReference>
<feature type="region of interest" description="Disordered" evidence="1">
    <location>
        <begin position="1"/>
        <end position="35"/>
    </location>
</feature>
<feature type="compositionally biased region" description="Basic residues" evidence="1">
    <location>
        <begin position="243"/>
        <end position="257"/>
    </location>
</feature>
<evidence type="ECO:0000313" key="3">
    <source>
        <dbReference type="EMBL" id="KAK6342153.1"/>
    </source>
</evidence>
<sequence length="484" mass="50820">MPPKRKSTEANLENNKPAATSLLQAGSASNDAKRAKITQNAPLGDISNSPWPIKWTAFGTGKYVEDPLRPVAPIDFSVPEENEDGEGQEAAVGPVEEPVEEAPVAVVEAPVKKATKRAATKKTTPRSNATAAEPTTVELVTIPEPEATIEPAPAPEEAPAPTKRSRKTAAKKATPKGASKPAGVAPVEPVAAPEVPAAEPIASTKAKKTPAKKATPKSAPKAMDPAPVVEESDVTAEADTAKAKKPIAKKAASKAKAKAPEPAPVDEEVVVVEPTKPAKKATKSKAKAKAAEEPTPTAEPEAPAPAPAKKAAKATKQPKEPAPKAAKPAKGALPEFITTVELDGEDDDTVPVFDTCDVIRRKITGALTSGHTKAFLLRAFAASTSEPDRAIAPNSFQRFMAAKGKTGGCANRTFYAAYVYFEKQRIAEKKKKTKTREEMEEAWGPNGMDYENIGKPVLVLAGESLSSDQYGRMVLTSGGRSSFL</sequence>
<dbReference type="PANTHER" id="PTHR42339:SF1">
    <property type="entry name" value="HISTONE H1"/>
    <property type="match status" value="1"/>
</dbReference>
<gene>
    <name evidence="3" type="ORF">TWF730_001632</name>
</gene>
<feature type="compositionally biased region" description="Low complexity" evidence="1">
    <location>
        <begin position="175"/>
        <end position="204"/>
    </location>
</feature>
<name>A0AAV9UPH3_9PEZI</name>
<feature type="compositionally biased region" description="Polar residues" evidence="1">
    <location>
        <begin position="9"/>
        <end position="30"/>
    </location>
</feature>
<feature type="domain" description="DUF7726" evidence="2">
    <location>
        <begin position="351"/>
        <end position="431"/>
    </location>
</feature>
<accession>A0AAV9UPH3</accession>
<protein>
    <recommendedName>
        <fullName evidence="2">DUF7726 domain-containing protein</fullName>
    </recommendedName>
</protein>
<evidence type="ECO:0000313" key="4">
    <source>
        <dbReference type="Proteomes" id="UP001373714"/>
    </source>
</evidence>
<dbReference type="AlphaFoldDB" id="A0AAV9UPH3"/>
<organism evidence="3 4">
    <name type="scientific">Orbilia blumenaviensis</name>
    <dbReference type="NCBI Taxonomy" id="1796055"/>
    <lineage>
        <taxon>Eukaryota</taxon>
        <taxon>Fungi</taxon>
        <taxon>Dikarya</taxon>
        <taxon>Ascomycota</taxon>
        <taxon>Pezizomycotina</taxon>
        <taxon>Orbiliomycetes</taxon>
        <taxon>Orbiliales</taxon>
        <taxon>Orbiliaceae</taxon>
        <taxon>Orbilia</taxon>
    </lineage>
</organism>
<dbReference type="PANTHER" id="PTHR42339">
    <property type="entry name" value="HISTONE H1"/>
    <property type="match status" value="1"/>
</dbReference>
<proteinExistence type="predicted"/>
<feature type="compositionally biased region" description="Basic residues" evidence="1">
    <location>
        <begin position="163"/>
        <end position="174"/>
    </location>
</feature>
<feature type="compositionally biased region" description="Low complexity" evidence="1">
    <location>
        <begin position="89"/>
        <end position="109"/>
    </location>
</feature>
<comment type="caution">
    <text evidence="3">The sequence shown here is derived from an EMBL/GenBank/DDBJ whole genome shotgun (WGS) entry which is preliminary data.</text>
</comment>
<dbReference type="Pfam" id="PF24852">
    <property type="entry name" value="DUF7726"/>
    <property type="match status" value="1"/>
</dbReference>